<evidence type="ECO:0000313" key="3">
    <source>
        <dbReference type="Proteomes" id="UP000308730"/>
    </source>
</evidence>
<organism evidence="2 3">
    <name type="scientific">Antrodiella citrinella</name>
    <dbReference type="NCBI Taxonomy" id="2447956"/>
    <lineage>
        <taxon>Eukaryota</taxon>
        <taxon>Fungi</taxon>
        <taxon>Dikarya</taxon>
        <taxon>Basidiomycota</taxon>
        <taxon>Agaricomycotina</taxon>
        <taxon>Agaricomycetes</taxon>
        <taxon>Polyporales</taxon>
        <taxon>Steccherinaceae</taxon>
        <taxon>Antrodiella</taxon>
    </lineage>
</organism>
<dbReference type="Pfam" id="PF18759">
    <property type="entry name" value="Plavaka"/>
    <property type="match status" value="1"/>
</dbReference>
<dbReference type="PROSITE" id="PS51257">
    <property type="entry name" value="PROKAR_LIPOPROTEIN"/>
    <property type="match status" value="1"/>
</dbReference>
<evidence type="ECO:0000313" key="2">
    <source>
        <dbReference type="EMBL" id="THH28010.1"/>
    </source>
</evidence>
<evidence type="ECO:0000256" key="1">
    <source>
        <dbReference type="SAM" id="MobiDB-lite"/>
    </source>
</evidence>
<dbReference type="EMBL" id="SGPM01000208">
    <property type="protein sequence ID" value="THH28010.1"/>
    <property type="molecule type" value="Genomic_DNA"/>
</dbReference>
<feature type="region of interest" description="Disordered" evidence="1">
    <location>
        <begin position="140"/>
        <end position="161"/>
    </location>
</feature>
<gene>
    <name evidence="2" type="ORF">EUX98_g6168</name>
</gene>
<dbReference type="AlphaFoldDB" id="A0A4S4MX63"/>
<proteinExistence type="predicted"/>
<dbReference type="OrthoDB" id="2795925at2759"/>
<protein>
    <submittedName>
        <fullName evidence="2">Uncharacterized protein</fullName>
    </submittedName>
</protein>
<name>A0A4S4MX63_9APHY</name>
<dbReference type="Proteomes" id="UP000308730">
    <property type="component" value="Unassembled WGS sequence"/>
</dbReference>
<keyword evidence="3" id="KW-1185">Reference proteome</keyword>
<accession>A0A4S4MX63</accession>
<sequence>MLKSQLNIPPTVVACRHCGKTYKVQGIGRHEKACEQKLQHEQHNAEIDQRITEGRSRKRARYHTPHLPEDEEHVEQQQVVYTWTEDYQNAADLDDTDGANHDQPGPSGVSSAEGNRAYKLNDIKIQYHLHSKRATKVLDHEDYRRISQTSRPQPDERPWRPFRTRGDFEFAELALDAGLNSPQTDAFLAYIHRVLSGQAKLTLQSSGDLNKVWESAADLHVLFRQVTVSTEYKDQIRKYPFFYRPIWDWALETLRNPTFAPHFEWDAQKLYRFDGTRLSALPENGSPFGFILFSDKTRLSSFGSEKGYPIIARIANLPVDIRNGTGLGGGRVVGWLPVIDEEAKESGKKGFVNMKQAVWHEAFWELLKTVAQYSTTGYAFETAEDLIQYLYPFIAILVSDYEEQCVMALIRGVKSLYPCPICLVPHNELANLRESYPLRTAKQSQQVVEAARQMDTKAEGEELLMQYSLRDVENKLMKIANSDPHRALSFDRLHAYNDGLFGHHLFPEWKGHLDKLGRDAQDIVDKQLDMIPPWRGLNHFSSATTTTSQMEIIIYASHNVMDESPAGYLLLRLIRSYLTLDVLLSFEVHTEDTIKIGEDELLKFSDLLEAYSESYFDFLKPEGKNWNFPKSHSHRHAFDDIRAKGATRNMNTKMFEDVASQILKIDHKYLVSQAVRDLLTYYDDFHCPVDSDEDDNELKKSAQTPQVFGHVVAGSLQLPESFSSIEERHRGNNQFKNFRTRLATYLSDMLPLSNIPLPNGRHITFSLQESIVESRFVKVTYESMVDWKQKCDYLRCSPSFHNKERHDHVIVDVGNGKFMFAKLLVTFICQVAGNPYALALVHPLDALVRTRRKDKELSFFRINSKSPWPSEFVFLRSIVWGALVVEDYSAQIRGNEFLVVDVVDGDAFLRTRKIFNS</sequence>
<reference evidence="2 3" key="1">
    <citation type="submission" date="2019-02" db="EMBL/GenBank/DDBJ databases">
        <title>Genome sequencing of the rare red list fungi Antrodiella citrinella (Flaviporus citrinellus).</title>
        <authorList>
            <person name="Buettner E."/>
            <person name="Kellner H."/>
        </authorList>
    </citation>
    <scope>NUCLEOTIDE SEQUENCE [LARGE SCALE GENOMIC DNA]</scope>
    <source>
        <strain evidence="2 3">DSM 108506</strain>
    </source>
</reference>
<feature type="region of interest" description="Disordered" evidence="1">
    <location>
        <begin position="91"/>
        <end position="114"/>
    </location>
</feature>
<comment type="caution">
    <text evidence="2">The sequence shown here is derived from an EMBL/GenBank/DDBJ whole genome shotgun (WGS) entry which is preliminary data.</text>
</comment>
<dbReference type="InterPro" id="IPR041078">
    <property type="entry name" value="Plavaka"/>
</dbReference>